<evidence type="ECO:0000259" key="3">
    <source>
        <dbReference type="Pfam" id="PF04282"/>
    </source>
</evidence>
<dbReference type="Pfam" id="PF01814">
    <property type="entry name" value="Hemerythrin"/>
    <property type="match status" value="1"/>
</dbReference>
<sequence length="539" mass="58320">MHLAPSTSIHDLVSERPYLIDVLADFAPAFAKLKNPLLRNTLGRVATLQQAADIAGLEVNGLMLHIARGVMDHSSEAVTIVPKGAPGTGAKPGPKPVAETGTSPCASTCGTPCDAGQAPASGSPLSDAARMDTLKALIRELHAGADPATLKARFAAAVGDISGGDIARLEQAMVAEGLPEAEIKRLCSLHVDLFKGALDETPAVSAPAGHPVRTYMDENARAMEVADEIISQVDRMHRTPGDRTSPIDEMAWSFSSRYVKELLEDLAHIEVHYTRKENQLFPLLEENGIEAPPKVMWEVHDDIRALFKTARAAMENLAATAAALAARDAAEAVKDMVYKEEKVLFPMALESLTEAQWARVRHGEDEIGYAWVTPGDEWTPQAPHLAGLAGVADTAGRTRAAGSTQLVQLDTGALAPNVLNQMLRSLPVDLSFVDADDRVAYYSDVPHRIFPRSAAVIGRNVSNCHPPKSVHMVEDILAKFKAGERDMAEFWIELGGRFLHIRYFAVRDTDGAYLGCLEVSQDVTDIRALTGQRRLLEWS</sequence>
<feature type="region of interest" description="Disordered" evidence="1">
    <location>
        <begin position="83"/>
        <end position="105"/>
    </location>
</feature>
<comment type="caution">
    <text evidence="5">The sequence shown here is derived from an EMBL/GenBank/DDBJ whole genome shotgun (WGS) entry which is preliminary data.</text>
</comment>
<feature type="domain" description="Hemerythrin-like" evidence="2">
    <location>
        <begin position="240"/>
        <end position="348"/>
    </location>
</feature>
<dbReference type="InterPro" id="IPR035965">
    <property type="entry name" value="PAS-like_dom_sf"/>
</dbReference>
<accession>A0ABS0JAE6</accession>
<dbReference type="PANTHER" id="PTHR39966">
    <property type="entry name" value="BLL2471 PROTEIN-RELATED"/>
    <property type="match status" value="1"/>
</dbReference>
<dbReference type="Pfam" id="PF13596">
    <property type="entry name" value="PAS_10"/>
    <property type="match status" value="1"/>
</dbReference>
<gene>
    <name evidence="5" type="ORF">FVW20_19335</name>
</gene>
<dbReference type="Gene3D" id="3.30.450.20">
    <property type="entry name" value="PAS domain"/>
    <property type="match status" value="1"/>
</dbReference>
<organism evidence="5 6">
    <name type="scientific">Nitratidesulfovibrio oxamicus</name>
    <dbReference type="NCBI Taxonomy" id="32016"/>
    <lineage>
        <taxon>Bacteria</taxon>
        <taxon>Pseudomonadati</taxon>
        <taxon>Thermodesulfobacteriota</taxon>
        <taxon>Desulfovibrionia</taxon>
        <taxon>Desulfovibrionales</taxon>
        <taxon>Desulfovibrionaceae</taxon>
        <taxon>Nitratidesulfovibrio</taxon>
    </lineage>
</organism>
<keyword evidence="6" id="KW-1185">Reference proteome</keyword>
<dbReference type="SUPFAM" id="SSF55785">
    <property type="entry name" value="PYP-like sensor domain (PAS domain)"/>
    <property type="match status" value="1"/>
</dbReference>
<dbReference type="Pfam" id="PF04282">
    <property type="entry name" value="DUF438"/>
    <property type="match status" value="1"/>
</dbReference>
<dbReference type="EMBL" id="VRYY01000817">
    <property type="protein sequence ID" value="MBG3879087.1"/>
    <property type="molecule type" value="Genomic_DNA"/>
</dbReference>
<dbReference type="InterPro" id="IPR012312">
    <property type="entry name" value="Hemerythrin-like"/>
</dbReference>
<dbReference type="RefSeq" id="WP_196610849.1">
    <property type="nucleotide sequence ID" value="NZ_VRYY01000817.1"/>
</dbReference>
<feature type="domain" description="DUF438" evidence="3">
    <location>
        <begin position="134"/>
        <end position="199"/>
    </location>
</feature>
<evidence type="ECO:0000256" key="1">
    <source>
        <dbReference type="SAM" id="MobiDB-lite"/>
    </source>
</evidence>
<dbReference type="Gene3D" id="1.20.120.520">
    <property type="entry name" value="nmb1532 protein domain like"/>
    <property type="match status" value="1"/>
</dbReference>
<dbReference type="Gene3D" id="1.10.3910.10">
    <property type="entry name" value="SP0561-like"/>
    <property type="match status" value="1"/>
</dbReference>
<dbReference type="SUPFAM" id="SSF140683">
    <property type="entry name" value="SP0561-like"/>
    <property type="match status" value="1"/>
</dbReference>
<dbReference type="InterPro" id="IPR015077">
    <property type="entry name" value="DUF1858"/>
</dbReference>
<evidence type="ECO:0000259" key="2">
    <source>
        <dbReference type="Pfam" id="PF01814"/>
    </source>
</evidence>
<protein>
    <submittedName>
        <fullName evidence="5">DUF438 domain-containing protein</fullName>
    </submittedName>
</protein>
<feature type="compositionally biased region" description="Low complexity" evidence="1">
    <location>
        <begin position="83"/>
        <end position="98"/>
    </location>
</feature>
<dbReference type="InterPro" id="IPR007380">
    <property type="entry name" value="DUF438"/>
</dbReference>
<dbReference type="InterPro" id="IPR038062">
    <property type="entry name" value="ScdA-like_N_sf"/>
</dbReference>
<reference evidence="5 6" key="1">
    <citation type="submission" date="2019-08" db="EMBL/GenBank/DDBJ databases">
        <authorList>
            <person name="Luo N."/>
        </authorList>
    </citation>
    <scope>NUCLEOTIDE SEQUENCE [LARGE SCALE GENOMIC DNA]</scope>
    <source>
        <strain evidence="5 6">NCIMB 9442</strain>
    </source>
</reference>
<proteinExistence type="predicted"/>
<evidence type="ECO:0000313" key="5">
    <source>
        <dbReference type="EMBL" id="MBG3879087.1"/>
    </source>
</evidence>
<evidence type="ECO:0000259" key="4">
    <source>
        <dbReference type="Pfam" id="PF08984"/>
    </source>
</evidence>
<dbReference type="PANTHER" id="PTHR39966:SF3">
    <property type="entry name" value="DUF438 DOMAIN-CONTAINING PROTEIN"/>
    <property type="match status" value="1"/>
</dbReference>
<name>A0ABS0JAE6_9BACT</name>
<evidence type="ECO:0000313" key="6">
    <source>
        <dbReference type="Proteomes" id="UP001194469"/>
    </source>
</evidence>
<feature type="domain" description="DUF1858" evidence="4">
    <location>
        <begin position="5"/>
        <end position="62"/>
    </location>
</feature>
<dbReference type="Proteomes" id="UP001194469">
    <property type="component" value="Unassembled WGS sequence"/>
</dbReference>
<dbReference type="Pfam" id="PF08984">
    <property type="entry name" value="DUF1858"/>
    <property type="match status" value="1"/>
</dbReference>